<name>X1E4Y7_9ZZZZ</name>
<comment type="caution">
    <text evidence="1">The sequence shown here is derived from an EMBL/GenBank/DDBJ whole genome shotgun (WGS) entry which is preliminary data.</text>
</comment>
<dbReference type="AlphaFoldDB" id="X1E4Y7"/>
<sequence>TFDSWPQWFGKSSAVGYNEAEKNQFFRNILNQ</sequence>
<proteinExistence type="predicted"/>
<reference evidence="1" key="1">
    <citation type="journal article" date="2014" name="Front. Microbiol.">
        <title>High frequency of phylogenetically diverse reductive dehalogenase-homologous genes in deep subseafloor sedimentary metagenomes.</title>
        <authorList>
            <person name="Kawai M."/>
            <person name="Futagami T."/>
            <person name="Toyoda A."/>
            <person name="Takaki Y."/>
            <person name="Nishi S."/>
            <person name="Hori S."/>
            <person name="Arai W."/>
            <person name="Tsubouchi T."/>
            <person name="Morono Y."/>
            <person name="Uchiyama I."/>
            <person name="Ito T."/>
            <person name="Fujiyama A."/>
            <person name="Inagaki F."/>
            <person name="Takami H."/>
        </authorList>
    </citation>
    <scope>NUCLEOTIDE SEQUENCE</scope>
    <source>
        <strain evidence="1">Expedition CK06-06</strain>
    </source>
</reference>
<dbReference type="EMBL" id="BART01029923">
    <property type="protein sequence ID" value="GAH12259.1"/>
    <property type="molecule type" value="Genomic_DNA"/>
</dbReference>
<organism evidence="1">
    <name type="scientific">marine sediment metagenome</name>
    <dbReference type="NCBI Taxonomy" id="412755"/>
    <lineage>
        <taxon>unclassified sequences</taxon>
        <taxon>metagenomes</taxon>
        <taxon>ecological metagenomes</taxon>
    </lineage>
</organism>
<gene>
    <name evidence="1" type="ORF">S01H4_52388</name>
</gene>
<accession>X1E4Y7</accession>
<evidence type="ECO:0000313" key="1">
    <source>
        <dbReference type="EMBL" id="GAH12259.1"/>
    </source>
</evidence>
<feature type="non-terminal residue" evidence="1">
    <location>
        <position position="1"/>
    </location>
</feature>
<protein>
    <submittedName>
        <fullName evidence="1">Uncharacterized protein</fullName>
    </submittedName>
</protein>